<evidence type="ECO:0000313" key="2">
    <source>
        <dbReference type="Proteomes" id="UP000828390"/>
    </source>
</evidence>
<dbReference type="EMBL" id="JAIWYP010000005">
    <property type="protein sequence ID" value="KAH3828504.1"/>
    <property type="molecule type" value="Genomic_DNA"/>
</dbReference>
<accession>A0A9D4H302</accession>
<sequence length="50" mass="5414">MDVASAPSGLVATLVSDGIKPMEGKDLQYHSSPEMLHVLNIQLICLTENF</sequence>
<dbReference type="Proteomes" id="UP000828390">
    <property type="component" value="Unassembled WGS sequence"/>
</dbReference>
<proteinExistence type="predicted"/>
<dbReference type="AlphaFoldDB" id="A0A9D4H302"/>
<name>A0A9D4H302_DREPO</name>
<organism evidence="1 2">
    <name type="scientific">Dreissena polymorpha</name>
    <name type="common">Zebra mussel</name>
    <name type="synonym">Mytilus polymorpha</name>
    <dbReference type="NCBI Taxonomy" id="45954"/>
    <lineage>
        <taxon>Eukaryota</taxon>
        <taxon>Metazoa</taxon>
        <taxon>Spiralia</taxon>
        <taxon>Lophotrochozoa</taxon>
        <taxon>Mollusca</taxon>
        <taxon>Bivalvia</taxon>
        <taxon>Autobranchia</taxon>
        <taxon>Heteroconchia</taxon>
        <taxon>Euheterodonta</taxon>
        <taxon>Imparidentia</taxon>
        <taxon>Neoheterodontei</taxon>
        <taxon>Myida</taxon>
        <taxon>Dreissenoidea</taxon>
        <taxon>Dreissenidae</taxon>
        <taxon>Dreissena</taxon>
    </lineage>
</organism>
<evidence type="ECO:0000313" key="1">
    <source>
        <dbReference type="EMBL" id="KAH3828504.1"/>
    </source>
</evidence>
<gene>
    <name evidence="1" type="ORF">DPMN_130484</name>
</gene>
<protein>
    <submittedName>
        <fullName evidence="1">Uncharacterized protein</fullName>
    </submittedName>
</protein>
<comment type="caution">
    <text evidence="1">The sequence shown here is derived from an EMBL/GenBank/DDBJ whole genome shotgun (WGS) entry which is preliminary data.</text>
</comment>
<keyword evidence="2" id="KW-1185">Reference proteome</keyword>
<reference evidence="1" key="1">
    <citation type="journal article" date="2019" name="bioRxiv">
        <title>The Genome of the Zebra Mussel, Dreissena polymorpha: A Resource for Invasive Species Research.</title>
        <authorList>
            <person name="McCartney M.A."/>
            <person name="Auch B."/>
            <person name="Kono T."/>
            <person name="Mallez S."/>
            <person name="Zhang Y."/>
            <person name="Obille A."/>
            <person name="Becker A."/>
            <person name="Abrahante J.E."/>
            <person name="Garbe J."/>
            <person name="Badalamenti J.P."/>
            <person name="Herman A."/>
            <person name="Mangelson H."/>
            <person name="Liachko I."/>
            <person name="Sullivan S."/>
            <person name="Sone E.D."/>
            <person name="Koren S."/>
            <person name="Silverstein K.A.T."/>
            <person name="Beckman K.B."/>
            <person name="Gohl D.M."/>
        </authorList>
    </citation>
    <scope>NUCLEOTIDE SEQUENCE</scope>
    <source>
        <strain evidence="1">Duluth1</strain>
        <tissue evidence="1">Whole animal</tissue>
    </source>
</reference>
<reference evidence="1" key="2">
    <citation type="submission" date="2020-11" db="EMBL/GenBank/DDBJ databases">
        <authorList>
            <person name="McCartney M.A."/>
            <person name="Auch B."/>
            <person name="Kono T."/>
            <person name="Mallez S."/>
            <person name="Becker A."/>
            <person name="Gohl D.M."/>
            <person name="Silverstein K.A.T."/>
            <person name="Koren S."/>
            <person name="Bechman K.B."/>
            <person name="Herman A."/>
            <person name="Abrahante J.E."/>
            <person name="Garbe J."/>
        </authorList>
    </citation>
    <scope>NUCLEOTIDE SEQUENCE</scope>
    <source>
        <strain evidence="1">Duluth1</strain>
        <tissue evidence="1">Whole animal</tissue>
    </source>
</reference>